<protein>
    <submittedName>
        <fullName evidence="2">Diacylglycerol kinase catalytic domain</fullName>
    </submittedName>
</protein>
<dbReference type="InterPro" id="IPR016064">
    <property type="entry name" value="NAD/diacylglycerol_kinase_sf"/>
</dbReference>
<dbReference type="SUPFAM" id="SSF111331">
    <property type="entry name" value="NAD kinase/diacylglycerol kinase-like"/>
    <property type="match status" value="1"/>
</dbReference>
<sequence length="307" mass="33502">MISVIHNPNAKQNRKRPERAERLAKILEGVGTLHQTRSVDAVHDVARHCLETGCKVVGVNGGDGSLQMAMTIFADIYKEHPLPSFVVMRGGTMNTVAGGLGIKGTPESILSKVVKGLKDQGPLTRMKNQVLCANGHLGFMSGAAVVVRFLDAYYDAPSQGPVQAVKMGFQIAGSTLAGTGYAKEMFKPEPLIVEVDGEPLPETEFSIILGCTVEDISMGCRATPRAYERKGAFHFMACSLSPMQIVGQIPRLWTGRDIPHDAMHYSAPAEQVTIRSENGPVRWMLDGECRTDDRLDIKVWGEVELLW</sequence>
<dbReference type="InterPro" id="IPR001206">
    <property type="entry name" value="Diacylglycerol_kinase_cat_dom"/>
</dbReference>
<accession>A0A4U8YHJ0</accession>
<evidence type="ECO:0000313" key="2">
    <source>
        <dbReference type="EMBL" id="VFQ42439.1"/>
    </source>
</evidence>
<dbReference type="RefSeq" id="WP_180136694.1">
    <property type="nucleotide sequence ID" value="NZ_CAADHO010000001.1"/>
</dbReference>
<evidence type="ECO:0000259" key="1">
    <source>
        <dbReference type="Pfam" id="PF00781"/>
    </source>
</evidence>
<name>A0A4U8YHJ0_9BACT</name>
<dbReference type="GO" id="GO:0016301">
    <property type="term" value="F:kinase activity"/>
    <property type="evidence" value="ECO:0007669"/>
    <property type="project" value="UniProtKB-KW"/>
</dbReference>
<keyword evidence="3" id="KW-1185">Reference proteome</keyword>
<evidence type="ECO:0000313" key="3">
    <source>
        <dbReference type="Proteomes" id="UP000507962"/>
    </source>
</evidence>
<dbReference type="Proteomes" id="UP000507962">
    <property type="component" value="Unassembled WGS sequence"/>
</dbReference>
<dbReference type="Gene3D" id="2.60.200.40">
    <property type="match status" value="1"/>
</dbReference>
<dbReference type="Pfam" id="PF00781">
    <property type="entry name" value="DAGK_cat"/>
    <property type="match status" value="1"/>
</dbReference>
<feature type="domain" description="DAGKc" evidence="1">
    <location>
        <begin position="3"/>
        <end position="119"/>
    </location>
</feature>
<proteinExistence type="predicted"/>
<dbReference type="AlphaFoldDB" id="A0A4U8YHJ0"/>
<dbReference type="Gene3D" id="3.40.50.10330">
    <property type="entry name" value="Probable inorganic polyphosphate/atp-NAD kinase, domain 1"/>
    <property type="match status" value="1"/>
</dbReference>
<keyword evidence="2" id="KW-0808">Transferase</keyword>
<reference evidence="2 3" key="1">
    <citation type="submission" date="2019-03" db="EMBL/GenBank/DDBJ databases">
        <authorList>
            <person name="Nijsse B."/>
        </authorList>
    </citation>
    <scope>NUCLEOTIDE SEQUENCE [LARGE SCALE GENOMIC DNA]</scope>
    <source>
        <strain evidence="2">Desulfoluna butyratoxydans MSL71</strain>
    </source>
</reference>
<gene>
    <name evidence="2" type="ORF">MSL71_570</name>
</gene>
<dbReference type="InterPro" id="IPR017438">
    <property type="entry name" value="ATP-NAD_kinase_N"/>
</dbReference>
<dbReference type="EMBL" id="CAADHO010000001">
    <property type="protein sequence ID" value="VFQ42439.1"/>
    <property type="molecule type" value="Genomic_DNA"/>
</dbReference>
<organism evidence="2 3">
    <name type="scientific">Desulfoluna butyratoxydans</name>
    <dbReference type="NCBI Taxonomy" id="231438"/>
    <lineage>
        <taxon>Bacteria</taxon>
        <taxon>Pseudomonadati</taxon>
        <taxon>Thermodesulfobacteriota</taxon>
        <taxon>Desulfobacteria</taxon>
        <taxon>Desulfobacterales</taxon>
        <taxon>Desulfolunaceae</taxon>
        <taxon>Desulfoluna</taxon>
    </lineage>
</organism>
<keyword evidence="2" id="KW-0418">Kinase</keyword>